<dbReference type="PANTHER" id="PTHR44591">
    <property type="entry name" value="STRESS RESPONSE REGULATOR PROTEIN 1"/>
    <property type="match status" value="1"/>
</dbReference>
<dbReference type="InterPro" id="IPR050595">
    <property type="entry name" value="Bact_response_regulator"/>
</dbReference>
<evidence type="ECO:0000313" key="4">
    <source>
        <dbReference type="EMBL" id="MDX5986027.1"/>
    </source>
</evidence>
<evidence type="ECO:0000256" key="2">
    <source>
        <dbReference type="PROSITE-ProRule" id="PRU00169"/>
    </source>
</evidence>
<sequence length="130" mass="14051">MTMVPARTSIQIALVDGYTAVRHARQLMLRAEGFDVRAYVSVASLLADPLARASACVIADVDMPELGGLEILQAMRLQGWTGVMILLVDTITDALLAEARLLGFAALVPRDLPDRSLIEAIRMAIAELPH</sequence>
<dbReference type="SUPFAM" id="SSF52172">
    <property type="entry name" value="CheY-like"/>
    <property type="match status" value="1"/>
</dbReference>
<dbReference type="InterPro" id="IPR011006">
    <property type="entry name" value="CheY-like_superfamily"/>
</dbReference>
<accession>A0ABU4PQE1</accession>
<protein>
    <submittedName>
        <fullName evidence="4">Response regulator</fullName>
    </submittedName>
</protein>
<feature type="modified residue" description="4-aspartylphosphate" evidence="2">
    <location>
        <position position="60"/>
    </location>
</feature>
<dbReference type="PANTHER" id="PTHR44591:SF25">
    <property type="entry name" value="CHEMOTAXIS TWO-COMPONENT RESPONSE REGULATOR"/>
    <property type="match status" value="1"/>
</dbReference>
<dbReference type="Gene3D" id="3.40.50.2300">
    <property type="match status" value="1"/>
</dbReference>
<dbReference type="RefSeq" id="WP_040601680.1">
    <property type="nucleotide sequence ID" value="NZ_JAWXXV010000001.1"/>
</dbReference>
<reference evidence="4 5" key="1">
    <citation type="submission" date="2023-11" db="EMBL/GenBank/DDBJ databases">
        <title>MicrobeMod: A computational toolkit for identifying prokaryotic methylation and restriction-modification with nanopore sequencing.</title>
        <authorList>
            <person name="Crits-Christoph A."/>
            <person name="Kang S.C."/>
            <person name="Lee H."/>
            <person name="Ostrov N."/>
        </authorList>
    </citation>
    <scope>NUCLEOTIDE SEQUENCE [LARGE SCALE GENOMIC DNA]</scope>
    <source>
        <strain evidence="4 5">ATCC 14820</strain>
    </source>
</reference>
<dbReference type="Pfam" id="PF00072">
    <property type="entry name" value="Response_reg"/>
    <property type="match status" value="1"/>
</dbReference>
<name>A0ABU4PQE1_9SPHN</name>
<evidence type="ECO:0000259" key="3">
    <source>
        <dbReference type="PROSITE" id="PS50110"/>
    </source>
</evidence>
<dbReference type="Proteomes" id="UP001279660">
    <property type="component" value="Unassembled WGS sequence"/>
</dbReference>
<organism evidence="4 5">
    <name type="scientific">Sphingomonas echinoides</name>
    <dbReference type="NCBI Taxonomy" id="59803"/>
    <lineage>
        <taxon>Bacteria</taxon>
        <taxon>Pseudomonadati</taxon>
        <taxon>Pseudomonadota</taxon>
        <taxon>Alphaproteobacteria</taxon>
        <taxon>Sphingomonadales</taxon>
        <taxon>Sphingomonadaceae</taxon>
        <taxon>Sphingomonas</taxon>
    </lineage>
</organism>
<dbReference type="EMBL" id="JAWXXV010000001">
    <property type="protein sequence ID" value="MDX5986027.1"/>
    <property type="molecule type" value="Genomic_DNA"/>
</dbReference>
<keyword evidence="1 2" id="KW-0597">Phosphoprotein</keyword>
<dbReference type="InterPro" id="IPR001789">
    <property type="entry name" value="Sig_transdc_resp-reg_receiver"/>
</dbReference>
<comment type="caution">
    <text evidence="4">The sequence shown here is derived from an EMBL/GenBank/DDBJ whole genome shotgun (WGS) entry which is preliminary data.</text>
</comment>
<feature type="domain" description="Response regulatory" evidence="3">
    <location>
        <begin position="11"/>
        <end position="125"/>
    </location>
</feature>
<keyword evidence="5" id="KW-1185">Reference proteome</keyword>
<proteinExistence type="predicted"/>
<gene>
    <name evidence="4" type="ORF">SIL82_17355</name>
</gene>
<evidence type="ECO:0000313" key="5">
    <source>
        <dbReference type="Proteomes" id="UP001279660"/>
    </source>
</evidence>
<dbReference type="SMART" id="SM00448">
    <property type="entry name" value="REC"/>
    <property type="match status" value="1"/>
</dbReference>
<evidence type="ECO:0000256" key="1">
    <source>
        <dbReference type="ARBA" id="ARBA00022553"/>
    </source>
</evidence>
<dbReference type="PROSITE" id="PS50110">
    <property type="entry name" value="RESPONSE_REGULATORY"/>
    <property type="match status" value="1"/>
</dbReference>